<dbReference type="Pfam" id="PF08238">
    <property type="entry name" value="Sel1"/>
    <property type="match status" value="9"/>
</dbReference>
<dbReference type="InterPro" id="IPR011990">
    <property type="entry name" value="TPR-like_helical_dom_sf"/>
</dbReference>
<sequence>MIHFTLFVRTLIVGIGLIGFSPVALAAQPSTSETGQMTESPLVRECEIDKDAESCMAMAIRTFEGRETPQNNELARLFAAKACEGELMSGCSFLGAFLQDGLGGPQDVKGAAALYRRACYNDYKGACYNLGQLLYNNQSDDPEDLAEARKMFAMGCEAGIPDSCNNQAVMLKFGEGGESDLATARSLFAQACDAKRVDACANSGYMMMIGEGGPKQVEMASQHLQTACDLGSMTGCDNLGVVLLNGLAGAKDPLEAERLFTKACDGGEANACLNLGGMLYNGVTADADPSAARKRFLTGCERGSLEACGFLAKMAFDGEGGDTDRVMARQIYADLCHKFSVSESCVLLSVIIENGQGGPKDPAASMRALENGCELGDKNACLFRDHRKAN</sequence>
<dbReference type="OrthoDB" id="267336at2"/>
<dbReference type="RefSeq" id="WP_034962215.1">
    <property type="nucleotide sequence ID" value="NZ_JMIW01000009.1"/>
</dbReference>
<dbReference type="InterPro" id="IPR006597">
    <property type="entry name" value="Sel1-like"/>
</dbReference>
<dbReference type="eggNOG" id="COG0790">
    <property type="taxonomic scope" value="Bacteria"/>
</dbReference>
<gene>
    <name evidence="4" type="ORF">EH31_17020</name>
</gene>
<keyword evidence="5" id="KW-1185">Reference proteome</keyword>
<dbReference type="EMBL" id="JMIW01000009">
    <property type="protein sequence ID" value="KEO88656.1"/>
    <property type="molecule type" value="Genomic_DNA"/>
</dbReference>
<dbReference type="Gene3D" id="1.25.40.10">
    <property type="entry name" value="Tetratricopeptide repeat domain"/>
    <property type="match status" value="2"/>
</dbReference>
<keyword evidence="2" id="KW-0677">Repeat</keyword>
<feature type="signal peptide" evidence="3">
    <location>
        <begin position="1"/>
        <end position="26"/>
    </location>
</feature>
<dbReference type="SUPFAM" id="SSF81901">
    <property type="entry name" value="HCP-like"/>
    <property type="match status" value="2"/>
</dbReference>
<name>A0A074M2L3_ERYLO</name>
<reference evidence="4 5" key="1">
    <citation type="submission" date="2014-04" db="EMBL/GenBank/DDBJ databases">
        <title>A comprehensive comparison of genomes of Erythrobacter spp. strains.</title>
        <authorList>
            <person name="Zheng Q."/>
        </authorList>
    </citation>
    <scope>NUCLEOTIDE SEQUENCE [LARGE SCALE GENOMIC DNA]</scope>
    <source>
        <strain evidence="4 5">DSM 6997</strain>
    </source>
</reference>
<dbReference type="PANTHER" id="PTHR13891">
    <property type="entry name" value="CYTOCHROME C OXIDASE ASSEMBLY FACTOR 7"/>
    <property type="match status" value="1"/>
</dbReference>
<dbReference type="Proteomes" id="UP000027647">
    <property type="component" value="Unassembled WGS sequence"/>
</dbReference>
<dbReference type="PANTHER" id="PTHR13891:SF1">
    <property type="entry name" value="CYTOCHROME C OXIDASE ASSEMBLY FACTOR 7"/>
    <property type="match status" value="1"/>
</dbReference>
<accession>A0A074M2L3</accession>
<feature type="chain" id="PRO_5039944374" evidence="3">
    <location>
        <begin position="27"/>
        <end position="390"/>
    </location>
</feature>
<organism evidence="4 5">
    <name type="scientific">Erythrobacter longus</name>
    <dbReference type="NCBI Taxonomy" id="1044"/>
    <lineage>
        <taxon>Bacteria</taxon>
        <taxon>Pseudomonadati</taxon>
        <taxon>Pseudomonadota</taxon>
        <taxon>Alphaproteobacteria</taxon>
        <taxon>Sphingomonadales</taxon>
        <taxon>Erythrobacteraceae</taxon>
        <taxon>Erythrobacter/Porphyrobacter group</taxon>
        <taxon>Erythrobacter</taxon>
    </lineage>
</organism>
<comment type="similarity">
    <text evidence="1">Belongs to the hcp beta-lactamase family.</text>
</comment>
<evidence type="ECO:0000256" key="3">
    <source>
        <dbReference type="SAM" id="SignalP"/>
    </source>
</evidence>
<dbReference type="STRING" id="1044.EH31_17020"/>
<evidence type="ECO:0000256" key="2">
    <source>
        <dbReference type="ARBA" id="ARBA00022737"/>
    </source>
</evidence>
<evidence type="ECO:0000313" key="4">
    <source>
        <dbReference type="EMBL" id="KEO88656.1"/>
    </source>
</evidence>
<comment type="caution">
    <text evidence="4">The sequence shown here is derived from an EMBL/GenBank/DDBJ whole genome shotgun (WGS) entry which is preliminary data.</text>
</comment>
<evidence type="ECO:0000313" key="5">
    <source>
        <dbReference type="Proteomes" id="UP000027647"/>
    </source>
</evidence>
<protein>
    <submittedName>
        <fullName evidence="4">Uncharacterized protein</fullName>
    </submittedName>
</protein>
<dbReference type="AlphaFoldDB" id="A0A074M2L3"/>
<dbReference type="InterPro" id="IPR040239">
    <property type="entry name" value="HcpB-like"/>
</dbReference>
<evidence type="ECO:0000256" key="1">
    <source>
        <dbReference type="ARBA" id="ARBA00008486"/>
    </source>
</evidence>
<proteinExistence type="inferred from homology"/>
<dbReference type="SMART" id="SM00671">
    <property type="entry name" value="SEL1"/>
    <property type="match status" value="9"/>
</dbReference>
<keyword evidence="3" id="KW-0732">Signal</keyword>